<protein>
    <submittedName>
        <fullName evidence="2">Uncharacterized protein</fullName>
    </submittedName>
</protein>
<comment type="caution">
    <text evidence="2">The sequence shown here is derived from an EMBL/GenBank/DDBJ whole genome shotgun (WGS) entry which is preliminary data.</text>
</comment>
<organism evidence="2 3">
    <name type="scientific">Cardiocondyla obscurior</name>
    <dbReference type="NCBI Taxonomy" id="286306"/>
    <lineage>
        <taxon>Eukaryota</taxon>
        <taxon>Metazoa</taxon>
        <taxon>Ecdysozoa</taxon>
        <taxon>Arthropoda</taxon>
        <taxon>Hexapoda</taxon>
        <taxon>Insecta</taxon>
        <taxon>Pterygota</taxon>
        <taxon>Neoptera</taxon>
        <taxon>Endopterygota</taxon>
        <taxon>Hymenoptera</taxon>
        <taxon>Apocrita</taxon>
        <taxon>Aculeata</taxon>
        <taxon>Formicoidea</taxon>
        <taxon>Formicidae</taxon>
        <taxon>Myrmicinae</taxon>
        <taxon>Cardiocondyla</taxon>
    </lineage>
</organism>
<evidence type="ECO:0000313" key="3">
    <source>
        <dbReference type="Proteomes" id="UP001430953"/>
    </source>
</evidence>
<evidence type="ECO:0000256" key="1">
    <source>
        <dbReference type="SAM" id="MobiDB-lite"/>
    </source>
</evidence>
<proteinExistence type="predicted"/>
<feature type="compositionally biased region" description="Low complexity" evidence="1">
    <location>
        <begin position="73"/>
        <end position="87"/>
    </location>
</feature>
<evidence type="ECO:0000313" key="2">
    <source>
        <dbReference type="EMBL" id="KAL0112992.1"/>
    </source>
</evidence>
<name>A0AAW2FGC2_9HYME</name>
<accession>A0AAW2FGC2</accession>
<gene>
    <name evidence="2" type="ORF">PUN28_012316</name>
</gene>
<dbReference type="EMBL" id="JADYXP020000012">
    <property type="protein sequence ID" value="KAL0112992.1"/>
    <property type="molecule type" value="Genomic_DNA"/>
</dbReference>
<sequence length="87" mass="10154">MDYRVYGKVLFLNVIRERKTCCVRKSNSRRHDCTTSGIKNQVLLGRFLKDEHLQTDCWRNNFRKRSFSSAPRSMVSSPPSISKKVST</sequence>
<dbReference type="Proteomes" id="UP001430953">
    <property type="component" value="Unassembled WGS sequence"/>
</dbReference>
<reference evidence="2 3" key="1">
    <citation type="submission" date="2023-03" db="EMBL/GenBank/DDBJ databases">
        <title>High recombination rates correlate with genetic variation in Cardiocondyla obscurior ants.</title>
        <authorList>
            <person name="Errbii M."/>
        </authorList>
    </citation>
    <scope>NUCLEOTIDE SEQUENCE [LARGE SCALE GENOMIC DNA]</scope>
    <source>
        <strain evidence="2">Alpha-2009</strain>
        <tissue evidence="2">Whole body</tissue>
    </source>
</reference>
<dbReference type="AlphaFoldDB" id="A0AAW2FGC2"/>
<keyword evidence="3" id="KW-1185">Reference proteome</keyword>
<feature type="region of interest" description="Disordered" evidence="1">
    <location>
        <begin position="67"/>
        <end position="87"/>
    </location>
</feature>